<dbReference type="EMBL" id="JAULSO010000004">
    <property type="protein sequence ID" value="KAK3683792.1"/>
    <property type="molecule type" value="Genomic_DNA"/>
</dbReference>
<evidence type="ECO:0000313" key="2">
    <source>
        <dbReference type="Proteomes" id="UP001270362"/>
    </source>
</evidence>
<sequence>MRCASVPACLTLMHAPRTCRHGNACNVSRTLISVCWQTGGTCANCPRINPYSPDLTRLTSTDSGFTWIRLPVYWGALQRTEKKSSGVGRRQGSGLEAGGQLLRRQTDGHARPRGGSPGLPAAPCCHRLTLFTDTSSREPRSLPQAWYFPCG</sequence>
<name>A0AAE0X3F0_9PEZI</name>
<dbReference type="AlphaFoldDB" id="A0AAE0X3F0"/>
<protein>
    <submittedName>
        <fullName evidence="1">Uncharacterized protein</fullName>
    </submittedName>
</protein>
<organism evidence="1 2">
    <name type="scientific">Podospora appendiculata</name>
    <dbReference type="NCBI Taxonomy" id="314037"/>
    <lineage>
        <taxon>Eukaryota</taxon>
        <taxon>Fungi</taxon>
        <taxon>Dikarya</taxon>
        <taxon>Ascomycota</taxon>
        <taxon>Pezizomycotina</taxon>
        <taxon>Sordariomycetes</taxon>
        <taxon>Sordariomycetidae</taxon>
        <taxon>Sordariales</taxon>
        <taxon>Podosporaceae</taxon>
        <taxon>Podospora</taxon>
    </lineage>
</organism>
<proteinExistence type="predicted"/>
<accession>A0AAE0X3F0</accession>
<reference evidence="1" key="2">
    <citation type="submission" date="2023-06" db="EMBL/GenBank/DDBJ databases">
        <authorList>
            <consortium name="Lawrence Berkeley National Laboratory"/>
            <person name="Haridas S."/>
            <person name="Hensen N."/>
            <person name="Bonometti L."/>
            <person name="Westerberg I."/>
            <person name="Brannstrom I.O."/>
            <person name="Guillou S."/>
            <person name="Cros-Aarteil S."/>
            <person name="Calhoun S."/>
            <person name="Kuo A."/>
            <person name="Mondo S."/>
            <person name="Pangilinan J."/>
            <person name="Riley R."/>
            <person name="Labutti K."/>
            <person name="Andreopoulos B."/>
            <person name="Lipzen A."/>
            <person name="Chen C."/>
            <person name="Yanf M."/>
            <person name="Daum C."/>
            <person name="Ng V."/>
            <person name="Clum A."/>
            <person name="Steindorff A."/>
            <person name="Ohm R."/>
            <person name="Martin F."/>
            <person name="Silar P."/>
            <person name="Natvig D."/>
            <person name="Lalanne C."/>
            <person name="Gautier V."/>
            <person name="Ament-Velasquez S.L."/>
            <person name="Kruys A."/>
            <person name="Hutchinson M.I."/>
            <person name="Powell A.J."/>
            <person name="Barry K."/>
            <person name="Miller A.N."/>
            <person name="Grigoriev I.V."/>
            <person name="Debuchy R."/>
            <person name="Gladieux P."/>
            <person name="Thoren M.H."/>
            <person name="Johannesson H."/>
        </authorList>
    </citation>
    <scope>NUCLEOTIDE SEQUENCE</scope>
    <source>
        <strain evidence="1">CBS 314.62</strain>
    </source>
</reference>
<dbReference type="Proteomes" id="UP001270362">
    <property type="component" value="Unassembled WGS sequence"/>
</dbReference>
<keyword evidence="2" id="KW-1185">Reference proteome</keyword>
<reference evidence="1" key="1">
    <citation type="journal article" date="2023" name="Mol. Phylogenet. Evol.">
        <title>Genome-scale phylogeny and comparative genomics of the fungal order Sordariales.</title>
        <authorList>
            <person name="Hensen N."/>
            <person name="Bonometti L."/>
            <person name="Westerberg I."/>
            <person name="Brannstrom I.O."/>
            <person name="Guillou S."/>
            <person name="Cros-Aarteil S."/>
            <person name="Calhoun S."/>
            <person name="Haridas S."/>
            <person name="Kuo A."/>
            <person name="Mondo S."/>
            <person name="Pangilinan J."/>
            <person name="Riley R."/>
            <person name="LaButti K."/>
            <person name="Andreopoulos B."/>
            <person name="Lipzen A."/>
            <person name="Chen C."/>
            <person name="Yan M."/>
            <person name="Daum C."/>
            <person name="Ng V."/>
            <person name="Clum A."/>
            <person name="Steindorff A."/>
            <person name="Ohm R.A."/>
            <person name="Martin F."/>
            <person name="Silar P."/>
            <person name="Natvig D.O."/>
            <person name="Lalanne C."/>
            <person name="Gautier V."/>
            <person name="Ament-Velasquez S.L."/>
            <person name="Kruys A."/>
            <person name="Hutchinson M.I."/>
            <person name="Powell A.J."/>
            <person name="Barry K."/>
            <person name="Miller A.N."/>
            <person name="Grigoriev I.V."/>
            <person name="Debuchy R."/>
            <person name="Gladieux P."/>
            <person name="Hiltunen Thoren M."/>
            <person name="Johannesson H."/>
        </authorList>
    </citation>
    <scope>NUCLEOTIDE SEQUENCE</scope>
    <source>
        <strain evidence="1">CBS 314.62</strain>
    </source>
</reference>
<evidence type="ECO:0000313" key="1">
    <source>
        <dbReference type="EMBL" id="KAK3683792.1"/>
    </source>
</evidence>
<comment type="caution">
    <text evidence="1">The sequence shown here is derived from an EMBL/GenBank/DDBJ whole genome shotgun (WGS) entry which is preliminary data.</text>
</comment>
<gene>
    <name evidence="1" type="ORF">B0T22DRAFT_468831</name>
</gene>